<dbReference type="Proteomes" id="UP000198852">
    <property type="component" value="Unassembled WGS sequence"/>
</dbReference>
<dbReference type="SUPFAM" id="SSF48179">
    <property type="entry name" value="6-phosphogluconate dehydrogenase C-terminal domain-like"/>
    <property type="match status" value="1"/>
</dbReference>
<feature type="domain" description="Putative oxidoreductase/dehydrogenase Rossmann-like" evidence="1">
    <location>
        <begin position="9"/>
        <end position="128"/>
    </location>
</feature>
<dbReference type="Gene3D" id="3.40.50.720">
    <property type="entry name" value="NAD(P)-binding Rossmann-like Domain"/>
    <property type="match status" value="1"/>
</dbReference>
<dbReference type="SUPFAM" id="SSF51735">
    <property type="entry name" value="NAD(P)-binding Rossmann-fold domains"/>
    <property type="match status" value="1"/>
</dbReference>
<evidence type="ECO:0000259" key="1">
    <source>
        <dbReference type="Pfam" id="PF10727"/>
    </source>
</evidence>
<dbReference type="InterPro" id="IPR018931">
    <property type="entry name" value="DUF2520"/>
</dbReference>
<dbReference type="AlphaFoldDB" id="A0A1I6QX97"/>
<dbReference type="Gene3D" id="1.10.1040.20">
    <property type="entry name" value="ProC-like, C-terminal domain"/>
    <property type="match status" value="1"/>
</dbReference>
<dbReference type="InterPro" id="IPR008927">
    <property type="entry name" value="6-PGluconate_DH-like_C_sf"/>
</dbReference>
<evidence type="ECO:0000313" key="4">
    <source>
        <dbReference type="Proteomes" id="UP000198852"/>
    </source>
</evidence>
<dbReference type="Pfam" id="PF10728">
    <property type="entry name" value="DUF2520"/>
    <property type="match status" value="1"/>
</dbReference>
<dbReference type="Pfam" id="PF10727">
    <property type="entry name" value="Rossmann-like"/>
    <property type="match status" value="1"/>
</dbReference>
<keyword evidence="4" id="KW-1185">Reference proteome</keyword>
<sequence length="299" mass="31278">MAMSAEPTGPRLRVGIVSAGRVGAVLGAALQRIGHEVVAVSAVSDASLRRAEELLPGVPIEPPDAVAKNAELLVLAIPDDAIPGMVQGLVSADALHASQLVVHTSGSQGVTALEPAAAIGALTMAMHPAMTFTGRPEDVHRLSDACMVVTATEITGWSVAESIAIELGMEPVRIQEESRPLYHAALTHGANHLITLVNECQQLLRDAGVEVPGRVMAPLLSASLDNALRLGDRAYTGPVVRGDSGTVRGHLRALSDADPDVVPGYRELARRTALRAERSGLLRGDVAARVREALDEEQA</sequence>
<evidence type="ECO:0000313" key="3">
    <source>
        <dbReference type="EMBL" id="SFS57127.1"/>
    </source>
</evidence>
<dbReference type="PANTHER" id="PTHR40459:SF1">
    <property type="entry name" value="CONSERVED HYPOTHETICAL ALANINE AND LEUCINE RICH PROTEIN"/>
    <property type="match status" value="1"/>
</dbReference>
<dbReference type="InterPro" id="IPR019665">
    <property type="entry name" value="OxRdtase/DH_put_Rossmann_dom"/>
</dbReference>
<accession>A0A1I6QX97</accession>
<dbReference type="EMBL" id="FOZX01000002">
    <property type="protein sequence ID" value="SFS57127.1"/>
    <property type="molecule type" value="Genomic_DNA"/>
</dbReference>
<dbReference type="InterPro" id="IPR036291">
    <property type="entry name" value="NAD(P)-bd_dom_sf"/>
</dbReference>
<evidence type="ECO:0000259" key="2">
    <source>
        <dbReference type="Pfam" id="PF10728"/>
    </source>
</evidence>
<feature type="domain" description="DUF2520" evidence="2">
    <location>
        <begin position="146"/>
        <end position="272"/>
    </location>
</feature>
<gene>
    <name evidence="3" type="ORF">SAMN05660874_02048</name>
</gene>
<protein>
    <submittedName>
        <fullName evidence="3">Predicted oxidoreductase, contains short-chain dehydrogenase (SDR) and DUF2520 domains</fullName>
    </submittedName>
</protein>
<organism evidence="3 4">
    <name type="scientific">Saccharopolyspora flava</name>
    <dbReference type="NCBI Taxonomy" id="95161"/>
    <lineage>
        <taxon>Bacteria</taxon>
        <taxon>Bacillati</taxon>
        <taxon>Actinomycetota</taxon>
        <taxon>Actinomycetes</taxon>
        <taxon>Pseudonocardiales</taxon>
        <taxon>Pseudonocardiaceae</taxon>
        <taxon>Saccharopolyspora</taxon>
    </lineage>
</organism>
<name>A0A1I6QX97_9PSEU</name>
<reference evidence="4" key="1">
    <citation type="submission" date="2016-10" db="EMBL/GenBank/DDBJ databases">
        <authorList>
            <person name="Varghese N."/>
            <person name="Submissions S."/>
        </authorList>
    </citation>
    <scope>NUCLEOTIDE SEQUENCE [LARGE SCALE GENOMIC DNA]</scope>
    <source>
        <strain evidence="4">DSM 44771</strain>
    </source>
</reference>
<dbReference type="PANTHER" id="PTHR40459">
    <property type="entry name" value="CONSERVED HYPOTHETICAL ALANINE AND LEUCINE RICH PROTEIN"/>
    <property type="match status" value="1"/>
</dbReference>
<proteinExistence type="predicted"/>
<dbReference type="InterPro" id="IPR037108">
    <property type="entry name" value="TM1727-like_C_sf"/>
</dbReference>
<dbReference type="STRING" id="95161.SAMN05660874_02048"/>